<dbReference type="InterPro" id="IPR007111">
    <property type="entry name" value="NACHT_NTPase"/>
</dbReference>
<dbReference type="Gene3D" id="3.40.50.300">
    <property type="entry name" value="P-loop containing nucleotide triphosphate hydrolases"/>
    <property type="match status" value="1"/>
</dbReference>
<dbReference type="EMBL" id="QHKI01000037">
    <property type="protein sequence ID" value="RSM78180.1"/>
    <property type="molecule type" value="Genomic_DNA"/>
</dbReference>
<dbReference type="AlphaFoldDB" id="A0A428Z139"/>
<keyword evidence="2" id="KW-0812">Transmembrane</keyword>
<dbReference type="PROSITE" id="PS50837">
    <property type="entry name" value="NACHT"/>
    <property type="match status" value="1"/>
</dbReference>
<feature type="compositionally biased region" description="Basic and acidic residues" evidence="1">
    <location>
        <begin position="9"/>
        <end position="33"/>
    </location>
</feature>
<dbReference type="PANTHER" id="PTHR46844">
    <property type="entry name" value="SLR5058 PROTEIN"/>
    <property type="match status" value="1"/>
</dbReference>
<dbReference type="PANTHER" id="PTHR46844:SF1">
    <property type="entry name" value="SLR5058 PROTEIN"/>
    <property type="match status" value="1"/>
</dbReference>
<feature type="domain" description="NACHT" evidence="3">
    <location>
        <begin position="233"/>
        <end position="358"/>
    </location>
</feature>
<dbReference type="SUPFAM" id="SSF52540">
    <property type="entry name" value="P-loop containing nucleoside triphosphate hydrolases"/>
    <property type="match status" value="1"/>
</dbReference>
<dbReference type="InterPro" id="IPR027417">
    <property type="entry name" value="P-loop_NTPase"/>
</dbReference>
<evidence type="ECO:0000259" key="3">
    <source>
        <dbReference type="PROSITE" id="PS50837"/>
    </source>
</evidence>
<keyword evidence="2" id="KW-0472">Membrane</keyword>
<organism evidence="4 5">
    <name type="scientific">Kibdelosporangium aridum</name>
    <dbReference type="NCBI Taxonomy" id="2030"/>
    <lineage>
        <taxon>Bacteria</taxon>
        <taxon>Bacillati</taxon>
        <taxon>Actinomycetota</taxon>
        <taxon>Actinomycetes</taxon>
        <taxon>Pseudonocardiales</taxon>
        <taxon>Pseudonocardiaceae</taxon>
        <taxon>Kibdelosporangium</taxon>
    </lineage>
</organism>
<dbReference type="Pfam" id="PF05729">
    <property type="entry name" value="NACHT"/>
    <property type="match status" value="1"/>
</dbReference>
<dbReference type="Proteomes" id="UP000287547">
    <property type="component" value="Unassembled WGS sequence"/>
</dbReference>
<evidence type="ECO:0000256" key="2">
    <source>
        <dbReference type="SAM" id="Phobius"/>
    </source>
</evidence>
<dbReference type="OrthoDB" id="135105at2"/>
<reference evidence="4 5" key="1">
    <citation type="submission" date="2018-05" db="EMBL/GenBank/DDBJ databases">
        <title>Evolution of GPA BGCs.</title>
        <authorList>
            <person name="Waglechner N."/>
            <person name="Wright G.D."/>
        </authorList>
    </citation>
    <scope>NUCLEOTIDE SEQUENCE [LARGE SCALE GENOMIC DNA]</scope>
    <source>
        <strain evidence="4 5">A82846</strain>
    </source>
</reference>
<name>A0A428Z139_KIBAR</name>
<protein>
    <submittedName>
        <fullName evidence="4">Signal transduction protein</fullName>
    </submittedName>
</protein>
<evidence type="ECO:0000313" key="5">
    <source>
        <dbReference type="Proteomes" id="UP000287547"/>
    </source>
</evidence>
<evidence type="ECO:0000313" key="4">
    <source>
        <dbReference type="EMBL" id="RSM78180.1"/>
    </source>
</evidence>
<sequence length="1036" mass="114254">MDIDQDVAVAEHVRHERHDEQQGHVGSGRDRQAGDSTGRGELQSDDVPLNSRSAFGLGAKRRVLGQQDLCRVIRASVHPRIIPADTTVAPGHQLPDRWGLVPRDPGILVAMGLSGWLLGGAVSLGAAVLFVPRELWRRWRERLVDRLDRTLRRRVSRFGRRYREFVTSGLRFIDLKGLATVGFHTPELDEVFIDVSLDYRAPHQVPAGLLDHPPAGETGRRSIGDFLDREQPAVLAVIGGPGSGKTTLLRHTARTVCREHEERRRAVPVLLYLRDHIAEIVATPAVPLPTLIRGTLGRHAADEPPGWFEQRLAAGDCVVLLDGLDEVATQGDRRRVADWIERLTEQYPANDYVITSRPQGYRAAAITGATVLQVRSFTDEQVTTFVRGWYRAVAQRVPAAGDAADDLLRRLDRTPGLSALTVNPLLLTMIANVHHYRGALPGSRAELYGEICQVILWRRQDAKKLPSELSGDRKELLLRGLAFTMMQRRVRDLPRHEVLAEFRSALRRMSTTVDEERFLDEVCAYGLVIERESGQYAFAHLSFQESLAASHIRAKNLVDVLIKTVDDSWWRETILLYATQSDADLIVEACLDAGTANALSLALDCADQSGDLAPELRVRLDELVAHTDVSLWAAVQVNRHFREVIRTTDGGRVCARPVTAAIYELFRNATGTAAPDGPPTDPVTGVRASDADAFVRWANEIVEEPKYRLPTVKEVADPAVGRTIPTPNLYPWSTVEGAVVLWTAPGVAHPNHVDAETFAQHVGDDLERLKPALARMLLARLIPAVDALTYEADLPTFPGWAELRLAQVRLAQHLTRDEVRTEALDGDDREMALMLGLDESIALDVEAIRGIVATLERELSAGASASRAFPARVLKDMPKSVVSVTGNVSARALSDPLNAAFHSDRPVDWKRVFRTKFNALARVADCAGVVSLDELPDHLRAGERAISNAKLRPWHNSVIHRLMNDALPVFERRRPLTPVTASAIRLAALCLAVEADTHCPEPAGNHFRAVATGITLLERRATGQALATEAVVLATE</sequence>
<proteinExistence type="predicted"/>
<comment type="caution">
    <text evidence="4">The sequence shown here is derived from an EMBL/GenBank/DDBJ whole genome shotgun (WGS) entry which is preliminary data.</text>
</comment>
<evidence type="ECO:0000256" key="1">
    <source>
        <dbReference type="SAM" id="MobiDB-lite"/>
    </source>
</evidence>
<feature type="region of interest" description="Disordered" evidence="1">
    <location>
        <begin position="1"/>
        <end position="49"/>
    </location>
</feature>
<dbReference type="SUPFAM" id="SSF56436">
    <property type="entry name" value="C-type lectin-like"/>
    <property type="match status" value="1"/>
</dbReference>
<feature type="transmembrane region" description="Helical" evidence="2">
    <location>
        <begin position="107"/>
        <end position="131"/>
    </location>
</feature>
<keyword evidence="2" id="KW-1133">Transmembrane helix</keyword>
<dbReference type="InterPro" id="IPR016187">
    <property type="entry name" value="CTDL_fold"/>
</dbReference>
<accession>A0A428Z139</accession>
<gene>
    <name evidence="4" type="ORF">DMH04_34035</name>
</gene>